<dbReference type="InterPro" id="IPR043153">
    <property type="entry name" value="DENN_C"/>
</dbReference>
<dbReference type="AlphaFoldDB" id="A0A6G0XRE6"/>
<dbReference type="Pfam" id="PF02141">
    <property type="entry name" value="DENN"/>
    <property type="match status" value="1"/>
</dbReference>
<proteinExistence type="predicted"/>
<dbReference type="Gene3D" id="1.10.167.10">
    <property type="entry name" value="Regulator of G-protein Signalling 4, domain 2"/>
    <property type="match status" value="1"/>
</dbReference>
<feature type="region of interest" description="Disordered" evidence="1">
    <location>
        <begin position="164"/>
        <end position="194"/>
    </location>
</feature>
<dbReference type="SUPFAM" id="SSF48097">
    <property type="entry name" value="Regulator of G-protein signaling, RGS"/>
    <property type="match status" value="1"/>
</dbReference>
<dbReference type="InterPro" id="IPR001194">
    <property type="entry name" value="cDENN_dom"/>
</dbReference>
<name>A0A6G0XRE6_9STRA</name>
<dbReference type="GO" id="GO:0031410">
    <property type="term" value="C:cytoplasmic vesicle"/>
    <property type="evidence" value="ECO:0007669"/>
    <property type="project" value="TreeGrafter"/>
</dbReference>
<dbReference type="PANTHER" id="PTHR12296">
    <property type="entry name" value="DENN DOMAIN-CONTAINING PROTEIN 4"/>
    <property type="match status" value="1"/>
</dbReference>
<dbReference type="SMART" id="SM00799">
    <property type="entry name" value="DENN"/>
    <property type="match status" value="1"/>
</dbReference>
<protein>
    <recommendedName>
        <fullName evidence="2">UDENN domain-containing protein</fullName>
    </recommendedName>
</protein>
<dbReference type="Proteomes" id="UP000481153">
    <property type="component" value="Unassembled WGS sequence"/>
</dbReference>
<sequence length="944" mass="107581">MMNAEEHRPGGLADEFPISGSPLRELVIPITISHTHDLPDDATIRAEDIIRESFESYPSDCESMWDSSRSLSDLTVASLGDVLASQRSTFHDMQPMSGSTVESMLLESMSAQDVTAILDDTFDVQKAPRVPKSSILVEDNPHKSRQAKSRWAQQVRLKAARFLEQTQKSKAKNKRNSSSPPPTKSTTERPPLPTTLQKWNRWLSDHYNSNVKHVPQSFGKVLHMTNPLALWTRQDPQTSDVIDPLSLVALEEVVLTPKMMRYYASWLEAELDQCKLFFLCSLDEYRVFWRMLKTQSKDLSDDSRNLLQTYGRKIVAKYLVADAQFYIGDSMLSGVEKVDADIATGGEAALHAFDGISRLVKQHLMQSYPNFRSSALYTDMMESCTRELLPLDCILLNQLFCNFFWLFLFQHQYQSELALFMEVQYVFKFMYRAYQEREDAELLKQAMAFLKYIRLRYFKPDDARIEALEADLTTAYSVLSLEQESIVQKLQDMYSELYYRFIASQAYAEFAVYIRGDAHNRLSELLLHYGLRAHFSTQPQVALPELDQLPIDWLEAIVSFETSAKFELSWTGHLMATKLDNGIDSFLVPWCKDAQSCRIEATTCPPPFAFNTHVLTGEIELFAAVLTLFRPNLENIAYFVPYGVAIFSKYPLHTTLRQRLSEIYEKCLAGYTPSMAPILSAPIPTTFIREAPELPCIDYSLALLFDTLDVTNVLTLFAAALLESRILLISSQYTVLAVVAEALRTILSPLKWPHVYIPVVPGRMLDYLQCPTPFIFGVQKDLLDANLLSELGDEVVCVDLDTSVVVQGELLVDLPTPVWKKLHSTLRLCLKLHVTKSDHVFGHSFEREARQFPDMRIRMAFHDAVMAIIGMGLPQTDEEGEDVHFGRFRYTWDDQYEDKVVFFDEAGYLASSPPSMRPFRTCFIATQAFSEFVVAHNGFVHSTV</sequence>
<feature type="domain" description="UDENN" evidence="2">
    <location>
        <begin position="556"/>
        <end position="944"/>
    </location>
</feature>
<dbReference type="Gene3D" id="3.40.50.11500">
    <property type="match status" value="1"/>
</dbReference>
<keyword evidence="4" id="KW-1185">Reference proteome</keyword>
<dbReference type="PANTHER" id="PTHR12296:SF21">
    <property type="entry name" value="DENN DOMAIN-CONTAINING PROTEIN 3"/>
    <property type="match status" value="1"/>
</dbReference>
<dbReference type="InterPro" id="IPR037516">
    <property type="entry name" value="Tripartite_DENN"/>
</dbReference>
<dbReference type="VEuPathDB" id="FungiDB:AeMF1_012753"/>
<reference evidence="3 4" key="1">
    <citation type="submission" date="2019-07" db="EMBL/GenBank/DDBJ databases">
        <title>Genomics analysis of Aphanomyces spp. identifies a new class of oomycete effector associated with host adaptation.</title>
        <authorList>
            <person name="Gaulin E."/>
        </authorList>
    </citation>
    <scope>NUCLEOTIDE SEQUENCE [LARGE SCALE GENOMIC DNA]</scope>
    <source>
        <strain evidence="3 4">ATCC 201684</strain>
    </source>
</reference>
<evidence type="ECO:0000313" key="3">
    <source>
        <dbReference type="EMBL" id="KAF0742872.1"/>
    </source>
</evidence>
<comment type="caution">
    <text evidence="3">The sequence shown here is derived from an EMBL/GenBank/DDBJ whole genome shotgun (WGS) entry which is preliminary data.</text>
</comment>
<evidence type="ECO:0000313" key="4">
    <source>
        <dbReference type="Proteomes" id="UP000481153"/>
    </source>
</evidence>
<evidence type="ECO:0000259" key="2">
    <source>
        <dbReference type="PROSITE" id="PS50211"/>
    </source>
</evidence>
<gene>
    <name evidence="3" type="ORF">Ae201684_002268</name>
</gene>
<evidence type="ECO:0000256" key="1">
    <source>
        <dbReference type="SAM" id="MobiDB-lite"/>
    </source>
</evidence>
<dbReference type="EMBL" id="VJMJ01000023">
    <property type="protein sequence ID" value="KAF0742872.1"/>
    <property type="molecule type" value="Genomic_DNA"/>
</dbReference>
<organism evidence="3 4">
    <name type="scientific">Aphanomyces euteiches</name>
    <dbReference type="NCBI Taxonomy" id="100861"/>
    <lineage>
        <taxon>Eukaryota</taxon>
        <taxon>Sar</taxon>
        <taxon>Stramenopiles</taxon>
        <taxon>Oomycota</taxon>
        <taxon>Saprolegniomycetes</taxon>
        <taxon>Saprolegniales</taxon>
        <taxon>Verrucalvaceae</taxon>
        <taxon>Aphanomyces</taxon>
    </lineage>
</organism>
<accession>A0A6G0XRE6</accession>
<dbReference type="InterPro" id="IPR036305">
    <property type="entry name" value="RGS_sf"/>
</dbReference>
<dbReference type="PROSITE" id="PS50211">
    <property type="entry name" value="DENN"/>
    <property type="match status" value="1"/>
</dbReference>
<dbReference type="InterPro" id="IPR005112">
    <property type="entry name" value="dDENN_dom"/>
</dbReference>
<dbReference type="GO" id="GO:0032483">
    <property type="term" value="P:regulation of Rab protein signal transduction"/>
    <property type="evidence" value="ECO:0007669"/>
    <property type="project" value="TreeGrafter"/>
</dbReference>
<dbReference type="Pfam" id="PF03455">
    <property type="entry name" value="dDENN"/>
    <property type="match status" value="1"/>
</dbReference>
<dbReference type="InterPro" id="IPR044926">
    <property type="entry name" value="RGS_subdomain_2"/>
</dbReference>
<dbReference type="InterPro" id="IPR051696">
    <property type="entry name" value="DENN_Domain_GEFs"/>
</dbReference>